<organism evidence="1 2">
    <name type="scientific">Cellulomonas humilata</name>
    <dbReference type="NCBI Taxonomy" id="144055"/>
    <lineage>
        <taxon>Bacteria</taxon>
        <taxon>Bacillati</taxon>
        <taxon>Actinomycetota</taxon>
        <taxon>Actinomycetes</taxon>
        <taxon>Micrococcales</taxon>
        <taxon>Cellulomonadaceae</taxon>
        <taxon>Cellulomonas</taxon>
    </lineage>
</organism>
<dbReference type="RefSeq" id="WP_307490547.1">
    <property type="nucleotide sequence ID" value="NZ_JAUSVB010000001.1"/>
</dbReference>
<accession>A0ABU0ECN1</accession>
<dbReference type="EMBL" id="JAUSVB010000001">
    <property type="protein sequence ID" value="MDQ0372848.1"/>
    <property type="molecule type" value="Genomic_DNA"/>
</dbReference>
<comment type="caution">
    <text evidence="1">The sequence shown here is derived from an EMBL/GenBank/DDBJ whole genome shotgun (WGS) entry which is preliminary data.</text>
</comment>
<sequence length="133" mass="14693">MRSHGHPYPFRPKPWADIAAFFEETADRHPRYQHMVDIVESVRASTAVGLLAGCTAMHDLMVVPTPVPEPPLGMVLVRAPNSVWSPGPGDVVIEHTSVTGHRDRIERPAADAVPLFWRFMIEKDGIVPVDLPG</sequence>
<reference evidence="1 2" key="1">
    <citation type="submission" date="2023-07" db="EMBL/GenBank/DDBJ databases">
        <title>Sorghum-associated microbial communities from plants grown in Nebraska, USA.</title>
        <authorList>
            <person name="Schachtman D."/>
        </authorList>
    </citation>
    <scope>NUCLEOTIDE SEQUENCE [LARGE SCALE GENOMIC DNA]</scope>
    <source>
        <strain evidence="1 2">BE332</strain>
    </source>
</reference>
<proteinExistence type="predicted"/>
<protein>
    <submittedName>
        <fullName evidence="1">Uncharacterized protein</fullName>
    </submittedName>
</protein>
<dbReference type="Proteomes" id="UP001239626">
    <property type="component" value="Unassembled WGS sequence"/>
</dbReference>
<keyword evidence="2" id="KW-1185">Reference proteome</keyword>
<name>A0ABU0ECN1_9CELL</name>
<gene>
    <name evidence="1" type="ORF">J2X26_001145</name>
</gene>
<evidence type="ECO:0000313" key="2">
    <source>
        <dbReference type="Proteomes" id="UP001239626"/>
    </source>
</evidence>
<evidence type="ECO:0000313" key="1">
    <source>
        <dbReference type="EMBL" id="MDQ0372848.1"/>
    </source>
</evidence>